<protein>
    <submittedName>
        <fullName evidence="1">Uncharacterized protein</fullName>
    </submittedName>
</protein>
<name>E2B2J9_HARSA</name>
<reference evidence="1 2" key="1">
    <citation type="journal article" date="2010" name="Science">
        <title>Genomic comparison of the ants Camponotus floridanus and Harpegnathos saltator.</title>
        <authorList>
            <person name="Bonasio R."/>
            <person name="Zhang G."/>
            <person name="Ye C."/>
            <person name="Mutti N.S."/>
            <person name="Fang X."/>
            <person name="Qin N."/>
            <person name="Donahue G."/>
            <person name="Yang P."/>
            <person name="Li Q."/>
            <person name="Li C."/>
            <person name="Zhang P."/>
            <person name="Huang Z."/>
            <person name="Berger S.L."/>
            <person name="Reinberg D."/>
            <person name="Wang J."/>
            <person name="Liebig J."/>
        </authorList>
    </citation>
    <scope>NUCLEOTIDE SEQUENCE [LARGE SCALE GENOMIC DNA]</scope>
    <source>
        <strain evidence="1 2">R22 G/1</strain>
    </source>
</reference>
<accession>E2B2J9</accession>
<gene>
    <name evidence="1" type="ORF">EAI_02742</name>
</gene>
<proteinExistence type="predicted"/>
<organism evidence="2">
    <name type="scientific">Harpegnathos saltator</name>
    <name type="common">Jerdon's jumping ant</name>
    <dbReference type="NCBI Taxonomy" id="610380"/>
    <lineage>
        <taxon>Eukaryota</taxon>
        <taxon>Metazoa</taxon>
        <taxon>Ecdysozoa</taxon>
        <taxon>Arthropoda</taxon>
        <taxon>Hexapoda</taxon>
        <taxon>Insecta</taxon>
        <taxon>Pterygota</taxon>
        <taxon>Neoptera</taxon>
        <taxon>Endopterygota</taxon>
        <taxon>Hymenoptera</taxon>
        <taxon>Apocrita</taxon>
        <taxon>Aculeata</taxon>
        <taxon>Formicoidea</taxon>
        <taxon>Formicidae</taxon>
        <taxon>Ponerinae</taxon>
        <taxon>Ponerini</taxon>
        <taxon>Harpegnathos</taxon>
    </lineage>
</organism>
<evidence type="ECO:0000313" key="2">
    <source>
        <dbReference type="Proteomes" id="UP000008237"/>
    </source>
</evidence>
<dbReference type="EMBL" id="GL445147">
    <property type="protein sequence ID" value="EFN90076.1"/>
    <property type="molecule type" value="Genomic_DNA"/>
</dbReference>
<dbReference type="Proteomes" id="UP000008237">
    <property type="component" value="Unassembled WGS sequence"/>
</dbReference>
<keyword evidence="2" id="KW-1185">Reference proteome</keyword>
<evidence type="ECO:0000313" key="1">
    <source>
        <dbReference type="EMBL" id="EFN90076.1"/>
    </source>
</evidence>
<dbReference type="AlphaFoldDB" id="E2B2J9"/>
<sequence>MNDWDTSVTVEVVFPLARMRDAVERFIFCSPIKNSLALEFMSLRNIANFSIIDFTQFLTYITGASAMDVLTVPSQIVTERRRENLASLVQTERSEDLFSAILSKRRRINMGKKGFLSESPSLLWRFLESNIANLNKESYLRSENFARQVLTNEERDEPMRTSIKILVYLAQDEAKVSSTMKKKHEELVYNSSNINEAADE</sequence>
<dbReference type="InParanoid" id="E2B2J9"/>